<gene>
    <name evidence="5" type="ORF">PVIIG_00342</name>
</gene>
<evidence type="ECO:0000313" key="6">
    <source>
        <dbReference type="Proteomes" id="UP000053562"/>
    </source>
</evidence>
<dbReference type="GO" id="GO:0005737">
    <property type="term" value="C:cytoplasm"/>
    <property type="evidence" value="ECO:0007669"/>
    <property type="project" value="UniProtKB-SubCell"/>
</dbReference>
<dbReference type="Pfam" id="PF00561">
    <property type="entry name" value="Abhydrolase_1"/>
    <property type="match status" value="1"/>
</dbReference>
<organism evidence="5 6">
    <name type="scientific">Plasmodium vivax India VII</name>
    <dbReference type="NCBI Taxonomy" id="1077284"/>
    <lineage>
        <taxon>Eukaryota</taxon>
        <taxon>Sar</taxon>
        <taxon>Alveolata</taxon>
        <taxon>Apicomplexa</taxon>
        <taxon>Aconoidasida</taxon>
        <taxon>Haemosporida</taxon>
        <taxon>Plasmodiidae</taxon>
        <taxon>Plasmodium</taxon>
        <taxon>Plasmodium (Plasmodium)</taxon>
    </lineage>
</organism>
<sequence length="599" mass="68406">MESPKASMHEAYKSFCSQHPLKKLSMPKSDLVWSYYDINSRNENIVIFLHGICGTAGCYFYQLDALANLGFRVISFQYPCYNYLKDWIKNMCNILEYLNIKKAHFFASDLGGYLMQLYAKLYPSKVESLILCNSYRRTDDFAAVAAFRNVYGKLYSFLPHVLLKKIILENYIYVNYVNIDLKEKNSLEFMSNEVDLISSADLGGRISLQLSSENVDSICVNDRSITILQTLNNTYADSLNEDMKNAYPYAKHAILKSGGSFPYLSRHEEVNMYILVHLRNNCNAVFVKEQISSMSYMHQLKSEEVDIEQFASGRKFGKRVDGNVRKMTSEGGKCKISTINRCGTSPSSGDMHKGTTYHTEGGDPNGATFSYKERRKTEEGKIKQGVRSIRRDGHPEEQEDLFNLYKYGSYNSCENFSRKDTVTSEETVNSHEKVDAVVSSGQHSRYRGGAYGEVYPTKDDFHAGGISAKFGEERHESYAKQNPYEEQNEHCANLHNYTNEAFPDDPDADIVGINHNDGYYKNGYQHVSRNVTREDDVYGSPNGEYTYTSNEDIQTAGRSVRNSEERYNDESLNYADSCNENDPRYGRANVNKNDIFCHF</sequence>
<comment type="subcellular location">
    <subcellularLocation>
        <location evidence="1">Cytoplasm</location>
    </subcellularLocation>
</comment>
<accession>A0A0J9S7Q7</accession>
<evidence type="ECO:0000256" key="2">
    <source>
        <dbReference type="ARBA" id="ARBA00020148"/>
    </source>
</evidence>
<dbReference type="Gene3D" id="3.40.50.1820">
    <property type="entry name" value="alpha/beta hydrolase"/>
    <property type="match status" value="1"/>
</dbReference>
<feature type="domain" description="AB hydrolase-1" evidence="4">
    <location>
        <begin position="45"/>
        <end position="142"/>
    </location>
</feature>
<name>A0A0J9S7Q7_PLAVI</name>
<dbReference type="InterPro" id="IPR026151">
    <property type="entry name" value="Maspardin"/>
</dbReference>
<reference evidence="5 6" key="1">
    <citation type="submission" date="2011-08" db="EMBL/GenBank/DDBJ databases">
        <title>The Genome Sequence of Plasmodium vivax India VII.</title>
        <authorList>
            <consortium name="The Broad Institute Genome Sequencing Platform"/>
            <consortium name="The Broad Institute Genome Sequencing Center for Infectious Disease"/>
            <person name="Neafsey D."/>
            <person name="Carlton J."/>
            <person name="Barnwell J."/>
            <person name="Collins W."/>
            <person name="Escalante A."/>
            <person name="Mullikin J."/>
            <person name="Saul A."/>
            <person name="Guigo R."/>
            <person name="Camara F."/>
            <person name="Young S.K."/>
            <person name="Zeng Q."/>
            <person name="Gargeya S."/>
            <person name="Fitzgerald M."/>
            <person name="Haas B."/>
            <person name="Abouelleil A."/>
            <person name="Alvarado L."/>
            <person name="Arachchi H.M."/>
            <person name="Berlin A."/>
            <person name="Brown A."/>
            <person name="Chapman S.B."/>
            <person name="Chen Z."/>
            <person name="Dunbar C."/>
            <person name="Freedman E."/>
            <person name="Gearin G."/>
            <person name="Gellesch M."/>
            <person name="Goldberg J."/>
            <person name="Griggs A."/>
            <person name="Gujja S."/>
            <person name="Heiman D."/>
            <person name="Howarth C."/>
            <person name="Larson L."/>
            <person name="Lui A."/>
            <person name="MacDonald P.J.P."/>
            <person name="Montmayeur A."/>
            <person name="Murphy C."/>
            <person name="Neiman D."/>
            <person name="Pearson M."/>
            <person name="Priest M."/>
            <person name="Roberts A."/>
            <person name="Saif S."/>
            <person name="Shea T."/>
            <person name="Shenoy N."/>
            <person name="Sisk P."/>
            <person name="Stolte C."/>
            <person name="Sykes S."/>
            <person name="Wortman J."/>
            <person name="Nusbaum C."/>
            <person name="Birren B."/>
        </authorList>
    </citation>
    <scope>NUCLEOTIDE SEQUENCE [LARGE SCALE GENOMIC DNA]</scope>
    <source>
        <strain evidence="5 6">India VII</strain>
    </source>
</reference>
<evidence type="ECO:0000256" key="1">
    <source>
        <dbReference type="ARBA" id="ARBA00004496"/>
    </source>
</evidence>
<dbReference type="InterPro" id="IPR029058">
    <property type="entry name" value="AB_hydrolase_fold"/>
</dbReference>
<proteinExistence type="predicted"/>
<dbReference type="PANTHER" id="PTHR15913:SF0">
    <property type="entry name" value="MASPARDIN"/>
    <property type="match status" value="1"/>
</dbReference>
<dbReference type="SUPFAM" id="SSF53474">
    <property type="entry name" value="alpha/beta-Hydrolases"/>
    <property type="match status" value="1"/>
</dbReference>
<dbReference type="AlphaFoldDB" id="A0A0J9S7Q7"/>
<dbReference type="PANTHER" id="PTHR15913">
    <property type="entry name" value="ACID CLUSTER PROTEIN 33"/>
    <property type="match status" value="1"/>
</dbReference>
<dbReference type="InterPro" id="IPR000073">
    <property type="entry name" value="AB_hydrolase_1"/>
</dbReference>
<evidence type="ECO:0000259" key="4">
    <source>
        <dbReference type="Pfam" id="PF00561"/>
    </source>
</evidence>
<dbReference type="EMBL" id="KQ234361">
    <property type="protein sequence ID" value="KMZ78950.1"/>
    <property type="molecule type" value="Genomic_DNA"/>
</dbReference>
<protein>
    <recommendedName>
        <fullName evidence="2">Maspardin</fullName>
    </recommendedName>
</protein>
<evidence type="ECO:0000256" key="3">
    <source>
        <dbReference type="ARBA" id="ARBA00022490"/>
    </source>
</evidence>
<evidence type="ECO:0000313" key="5">
    <source>
        <dbReference type="EMBL" id="KMZ78950.1"/>
    </source>
</evidence>
<dbReference type="Proteomes" id="UP000053562">
    <property type="component" value="Unassembled WGS sequence"/>
</dbReference>
<keyword evidence="3" id="KW-0963">Cytoplasm</keyword>
<dbReference type="OrthoDB" id="10264550at2759"/>